<dbReference type="EMBL" id="ML119819">
    <property type="protein sequence ID" value="RPA73493.1"/>
    <property type="molecule type" value="Genomic_DNA"/>
</dbReference>
<sequence>MPHYPPSTTSQKNYTNPLPLTRESLAAPTLSNPTRRTPLKGASTYDIAKQFTQLTNGMEWNGTEWNPE</sequence>
<evidence type="ECO:0000313" key="3">
    <source>
        <dbReference type="Proteomes" id="UP000275078"/>
    </source>
</evidence>
<reference evidence="2 3" key="1">
    <citation type="journal article" date="2018" name="Nat. Ecol. Evol.">
        <title>Pezizomycetes genomes reveal the molecular basis of ectomycorrhizal truffle lifestyle.</title>
        <authorList>
            <person name="Murat C."/>
            <person name="Payen T."/>
            <person name="Noel B."/>
            <person name="Kuo A."/>
            <person name="Morin E."/>
            <person name="Chen J."/>
            <person name="Kohler A."/>
            <person name="Krizsan K."/>
            <person name="Balestrini R."/>
            <person name="Da Silva C."/>
            <person name="Montanini B."/>
            <person name="Hainaut M."/>
            <person name="Levati E."/>
            <person name="Barry K.W."/>
            <person name="Belfiori B."/>
            <person name="Cichocki N."/>
            <person name="Clum A."/>
            <person name="Dockter R.B."/>
            <person name="Fauchery L."/>
            <person name="Guy J."/>
            <person name="Iotti M."/>
            <person name="Le Tacon F."/>
            <person name="Lindquist E.A."/>
            <person name="Lipzen A."/>
            <person name="Malagnac F."/>
            <person name="Mello A."/>
            <person name="Molinier V."/>
            <person name="Miyauchi S."/>
            <person name="Poulain J."/>
            <person name="Riccioni C."/>
            <person name="Rubini A."/>
            <person name="Sitrit Y."/>
            <person name="Splivallo R."/>
            <person name="Traeger S."/>
            <person name="Wang M."/>
            <person name="Zifcakova L."/>
            <person name="Wipf D."/>
            <person name="Zambonelli A."/>
            <person name="Paolocci F."/>
            <person name="Nowrousian M."/>
            <person name="Ottonello S."/>
            <person name="Baldrian P."/>
            <person name="Spatafora J.W."/>
            <person name="Henrissat B."/>
            <person name="Nagy L.G."/>
            <person name="Aury J.M."/>
            <person name="Wincker P."/>
            <person name="Grigoriev I.V."/>
            <person name="Bonfante P."/>
            <person name="Martin F.M."/>
        </authorList>
    </citation>
    <scope>NUCLEOTIDE SEQUENCE [LARGE SCALE GENOMIC DNA]</scope>
    <source>
        <strain evidence="2 3">RN42</strain>
    </source>
</reference>
<evidence type="ECO:0000313" key="2">
    <source>
        <dbReference type="EMBL" id="RPA73493.1"/>
    </source>
</evidence>
<evidence type="ECO:0000256" key="1">
    <source>
        <dbReference type="SAM" id="MobiDB-lite"/>
    </source>
</evidence>
<proteinExistence type="predicted"/>
<keyword evidence="3" id="KW-1185">Reference proteome</keyword>
<dbReference type="Proteomes" id="UP000275078">
    <property type="component" value="Unassembled WGS sequence"/>
</dbReference>
<protein>
    <submittedName>
        <fullName evidence="2">Uncharacterized protein</fullName>
    </submittedName>
</protein>
<feature type="region of interest" description="Disordered" evidence="1">
    <location>
        <begin position="1"/>
        <end position="42"/>
    </location>
</feature>
<dbReference type="AlphaFoldDB" id="A0A3N4HHL3"/>
<organism evidence="2 3">
    <name type="scientific">Ascobolus immersus RN42</name>
    <dbReference type="NCBI Taxonomy" id="1160509"/>
    <lineage>
        <taxon>Eukaryota</taxon>
        <taxon>Fungi</taxon>
        <taxon>Dikarya</taxon>
        <taxon>Ascomycota</taxon>
        <taxon>Pezizomycotina</taxon>
        <taxon>Pezizomycetes</taxon>
        <taxon>Pezizales</taxon>
        <taxon>Ascobolaceae</taxon>
        <taxon>Ascobolus</taxon>
    </lineage>
</organism>
<accession>A0A3N4HHL3</accession>
<feature type="compositionally biased region" description="Polar residues" evidence="1">
    <location>
        <begin position="1"/>
        <end position="18"/>
    </location>
</feature>
<name>A0A3N4HHL3_ASCIM</name>
<gene>
    <name evidence="2" type="ORF">BJ508DRAFT_49516</name>
</gene>